<evidence type="ECO:0008006" key="4">
    <source>
        <dbReference type="Google" id="ProtNLM"/>
    </source>
</evidence>
<evidence type="ECO:0000256" key="1">
    <source>
        <dbReference type="SAM" id="Phobius"/>
    </source>
</evidence>
<keyword evidence="1" id="KW-1133">Transmembrane helix</keyword>
<organism evidence="2 3">
    <name type="scientific">Candidatus Carbonibacillus altaicus</name>
    <dbReference type="NCBI Taxonomy" id="2163959"/>
    <lineage>
        <taxon>Bacteria</taxon>
        <taxon>Bacillati</taxon>
        <taxon>Bacillota</taxon>
        <taxon>Bacilli</taxon>
        <taxon>Bacillales</taxon>
        <taxon>Candidatus Carbonibacillus</taxon>
    </lineage>
</organism>
<feature type="transmembrane region" description="Helical" evidence="1">
    <location>
        <begin position="9"/>
        <end position="28"/>
    </location>
</feature>
<dbReference type="AlphaFoldDB" id="A0A2R6Y1G2"/>
<dbReference type="Proteomes" id="UP000244338">
    <property type="component" value="Unassembled WGS sequence"/>
</dbReference>
<accession>A0A2R6Y1G2</accession>
<keyword evidence="1" id="KW-0812">Transmembrane</keyword>
<evidence type="ECO:0000313" key="3">
    <source>
        <dbReference type="Proteomes" id="UP000244338"/>
    </source>
</evidence>
<proteinExistence type="predicted"/>
<dbReference type="EMBL" id="PEBX01000026">
    <property type="protein sequence ID" value="PTQ56513.1"/>
    <property type="molecule type" value="Genomic_DNA"/>
</dbReference>
<protein>
    <recommendedName>
        <fullName evidence="4">Stage III sporulation protein AC</fullName>
    </recommendedName>
</protein>
<keyword evidence="1" id="KW-0472">Membrane</keyword>
<reference evidence="3" key="1">
    <citation type="journal article" date="2018" name="Sci. Rep.">
        <title>Lignite coal burning seam in the remote Altai Mountains harbors a hydrogen-driven thermophilic microbial community.</title>
        <authorList>
            <person name="Kadnikov V.V."/>
            <person name="Mardanov A.V."/>
            <person name="Ivasenko D.A."/>
            <person name="Antsiferov D.V."/>
            <person name="Beletsky A.V."/>
            <person name="Karnachuk O.V."/>
            <person name="Ravin N.V."/>
        </authorList>
    </citation>
    <scope>NUCLEOTIDE SEQUENCE [LARGE SCALE GENOMIC DNA]</scope>
</reference>
<comment type="caution">
    <text evidence="2">The sequence shown here is derived from an EMBL/GenBank/DDBJ whole genome shotgun (WGS) entry which is preliminary data.</text>
</comment>
<gene>
    <name evidence="2" type="ORF">BSOLF_0148</name>
</gene>
<evidence type="ECO:0000313" key="2">
    <source>
        <dbReference type="EMBL" id="PTQ56513.1"/>
    </source>
</evidence>
<sequence length="68" mass="7864">MIFRDLDTLILLFGLSIVITIIDTILGAMDKKQFIPWVNLLGLITVLGIVLDHVWRFVQSLKTFLHHF</sequence>
<feature type="transmembrane region" description="Helical" evidence="1">
    <location>
        <begin position="34"/>
        <end position="55"/>
    </location>
</feature>
<name>A0A2R6Y1G2_9BACL</name>